<name>A0A6T9RL12_ALECA</name>
<feature type="active site" evidence="5">
    <location>
        <position position="288"/>
    </location>
</feature>
<dbReference type="InterPro" id="IPR001969">
    <property type="entry name" value="Aspartic_peptidase_AS"/>
</dbReference>
<reference evidence="11" key="1">
    <citation type="submission" date="2021-01" db="EMBL/GenBank/DDBJ databases">
        <authorList>
            <person name="Corre E."/>
            <person name="Pelletier E."/>
            <person name="Niang G."/>
            <person name="Scheremetjew M."/>
            <person name="Finn R."/>
            <person name="Kale V."/>
            <person name="Holt S."/>
            <person name="Cochrane G."/>
            <person name="Meng A."/>
            <person name="Brown T."/>
            <person name="Cohen L."/>
        </authorList>
    </citation>
    <scope>NUCLEOTIDE SEQUENCE</scope>
    <source>
        <strain evidence="11">OF101</strain>
    </source>
</reference>
<gene>
    <name evidence="10" type="ORF">ACAT0790_LOCUS46631</name>
    <name evidence="11" type="ORF">ACAT0790_LOCUS46632</name>
</gene>
<protein>
    <recommendedName>
        <fullName evidence="9">Peptidase A1 domain-containing protein</fullName>
    </recommendedName>
</protein>
<feature type="disulfide bond" evidence="6">
    <location>
        <begin position="98"/>
        <end position="103"/>
    </location>
</feature>
<evidence type="ECO:0000256" key="4">
    <source>
        <dbReference type="ARBA" id="ARBA00022801"/>
    </source>
</evidence>
<evidence type="ECO:0000256" key="7">
    <source>
        <dbReference type="RuleBase" id="RU000454"/>
    </source>
</evidence>
<keyword evidence="8" id="KW-0732">Signal</keyword>
<keyword evidence="6" id="KW-1015">Disulfide bond</keyword>
<evidence type="ECO:0000256" key="8">
    <source>
        <dbReference type="SAM" id="SignalP"/>
    </source>
</evidence>
<dbReference type="InterPro" id="IPR001461">
    <property type="entry name" value="Aspartic_peptidase_A1"/>
</dbReference>
<dbReference type="CDD" id="cd05471">
    <property type="entry name" value="pepsin_like"/>
    <property type="match status" value="1"/>
</dbReference>
<dbReference type="EMBL" id="HBGE01077927">
    <property type="protein sequence ID" value="CAD9169862.1"/>
    <property type="molecule type" value="Transcribed_RNA"/>
</dbReference>
<keyword evidence="2 7" id="KW-0645">Protease</keyword>
<keyword evidence="3 7" id="KW-0064">Aspartyl protease</keyword>
<evidence type="ECO:0000256" key="3">
    <source>
        <dbReference type="ARBA" id="ARBA00022750"/>
    </source>
</evidence>
<dbReference type="AlphaFoldDB" id="A0A6T9RL12"/>
<dbReference type="PROSITE" id="PS51767">
    <property type="entry name" value="PEPTIDASE_A1"/>
    <property type="match status" value="1"/>
</dbReference>
<sequence>MPSRTTTFYLAALALALPLIATSQTIASSAAQDGGDPAGWRHFVRLRREIHPIKRNGAVIAHKASYFGSIHVGHPQPQEFRVVFDTGSAHLVLPSVECESAMCRTKARYNATASASAQPVNLDGSSVEPDETYDEASIGFGTGRVTGRFMRERVCLGGAEAPGPCVAAHIVAATEMSSSPFELFNFDGILGLGLQGLAMAPEFSLPTLLAASGGLDRPRFAFFLARGPGEESELAIGGHNGARLAEPLVWVPVVRPELGYWQVEIREIRVGGRKLDVCGNSSCSGILDTGTSHVGVPGPHLASFRAMLSVIAEASADCLLADAPVLEFELPGINVTLHSGDYMRALPLRRRMVRGQPEAHESACTPKLSAVNLPAVGPNVFILGEVVLQRYYTVYDWSVRQVGFGLASHPQPPSPAERPRLGGPRKFAEAEFVL</sequence>
<feature type="active site" evidence="5">
    <location>
        <position position="85"/>
    </location>
</feature>
<feature type="domain" description="Peptidase A1" evidence="9">
    <location>
        <begin position="66"/>
        <end position="405"/>
    </location>
</feature>
<keyword evidence="4 7" id="KW-0378">Hydrolase</keyword>
<evidence type="ECO:0000313" key="11">
    <source>
        <dbReference type="EMBL" id="CAD9169863.1"/>
    </source>
</evidence>
<evidence type="ECO:0000256" key="1">
    <source>
        <dbReference type="ARBA" id="ARBA00007447"/>
    </source>
</evidence>
<dbReference type="PROSITE" id="PS00141">
    <property type="entry name" value="ASP_PROTEASE"/>
    <property type="match status" value="1"/>
</dbReference>
<proteinExistence type="inferred from homology"/>
<dbReference type="GO" id="GO:0004190">
    <property type="term" value="F:aspartic-type endopeptidase activity"/>
    <property type="evidence" value="ECO:0007669"/>
    <property type="project" value="UniProtKB-KW"/>
</dbReference>
<dbReference type="PRINTS" id="PR00792">
    <property type="entry name" value="PEPSIN"/>
</dbReference>
<dbReference type="SUPFAM" id="SSF50630">
    <property type="entry name" value="Acid proteases"/>
    <property type="match status" value="1"/>
</dbReference>
<dbReference type="PANTHER" id="PTHR47966:SF51">
    <property type="entry name" value="BETA-SITE APP-CLEAVING ENZYME, ISOFORM A-RELATED"/>
    <property type="match status" value="1"/>
</dbReference>
<dbReference type="PANTHER" id="PTHR47966">
    <property type="entry name" value="BETA-SITE APP-CLEAVING ENZYME, ISOFORM A-RELATED"/>
    <property type="match status" value="1"/>
</dbReference>
<dbReference type="InterPro" id="IPR033121">
    <property type="entry name" value="PEPTIDASE_A1"/>
</dbReference>
<dbReference type="Pfam" id="PF00026">
    <property type="entry name" value="Asp"/>
    <property type="match status" value="1"/>
</dbReference>
<dbReference type="Gene3D" id="2.40.70.10">
    <property type="entry name" value="Acid Proteases"/>
    <property type="match status" value="2"/>
</dbReference>
<feature type="chain" id="PRO_5035676861" description="Peptidase A1 domain-containing protein" evidence="8">
    <location>
        <begin position="24"/>
        <end position="434"/>
    </location>
</feature>
<evidence type="ECO:0000256" key="6">
    <source>
        <dbReference type="PIRSR" id="PIRSR601461-2"/>
    </source>
</evidence>
<dbReference type="GO" id="GO:0006508">
    <property type="term" value="P:proteolysis"/>
    <property type="evidence" value="ECO:0007669"/>
    <property type="project" value="UniProtKB-KW"/>
</dbReference>
<evidence type="ECO:0000256" key="2">
    <source>
        <dbReference type="ARBA" id="ARBA00022670"/>
    </source>
</evidence>
<feature type="signal peptide" evidence="8">
    <location>
        <begin position="1"/>
        <end position="23"/>
    </location>
</feature>
<dbReference type="InterPro" id="IPR034164">
    <property type="entry name" value="Pepsin-like_dom"/>
</dbReference>
<dbReference type="EMBL" id="HBGE01077928">
    <property type="protein sequence ID" value="CAD9169863.1"/>
    <property type="molecule type" value="Transcribed_RNA"/>
</dbReference>
<comment type="similarity">
    <text evidence="1 7">Belongs to the peptidase A1 family.</text>
</comment>
<evidence type="ECO:0000313" key="10">
    <source>
        <dbReference type="EMBL" id="CAD9169862.1"/>
    </source>
</evidence>
<organism evidence="11">
    <name type="scientific">Alexandrium catenella</name>
    <name type="common">Red tide dinoflagellate</name>
    <name type="synonym">Gonyaulax catenella</name>
    <dbReference type="NCBI Taxonomy" id="2925"/>
    <lineage>
        <taxon>Eukaryota</taxon>
        <taxon>Sar</taxon>
        <taxon>Alveolata</taxon>
        <taxon>Dinophyceae</taxon>
        <taxon>Gonyaulacales</taxon>
        <taxon>Pyrocystaceae</taxon>
        <taxon>Alexandrium</taxon>
    </lineage>
</organism>
<dbReference type="InterPro" id="IPR021109">
    <property type="entry name" value="Peptidase_aspartic_dom_sf"/>
</dbReference>
<accession>A0A6T9RL12</accession>
<evidence type="ECO:0000256" key="5">
    <source>
        <dbReference type="PIRSR" id="PIRSR601461-1"/>
    </source>
</evidence>
<evidence type="ECO:0000259" key="9">
    <source>
        <dbReference type="PROSITE" id="PS51767"/>
    </source>
</evidence>